<evidence type="ECO:0000256" key="6">
    <source>
        <dbReference type="ARBA" id="ARBA00022519"/>
    </source>
</evidence>
<dbReference type="InterPro" id="IPR000390">
    <property type="entry name" value="Small_drug/metabolite_transptr"/>
</dbReference>
<protein>
    <recommendedName>
        <fullName evidence="3">Spermidine export protein MdtJ</fullName>
    </recommendedName>
</protein>
<evidence type="ECO:0000313" key="13">
    <source>
        <dbReference type="Proteomes" id="UP000671960"/>
    </source>
</evidence>
<keyword evidence="13" id="KW-1185">Reference proteome</keyword>
<name>A0ABX7V183_9GAMM</name>
<dbReference type="InterPro" id="IPR037185">
    <property type="entry name" value="EmrE-like"/>
</dbReference>
<dbReference type="EMBL" id="CP050854">
    <property type="protein sequence ID" value="QTF10160.1"/>
    <property type="molecule type" value="Genomic_DNA"/>
</dbReference>
<evidence type="ECO:0000256" key="5">
    <source>
        <dbReference type="ARBA" id="ARBA00022475"/>
    </source>
</evidence>
<keyword evidence="6" id="KW-0997">Cell inner membrane</keyword>
<accession>A0ABX7V183</accession>
<sequence>MLTWILLGLAIGAEVIGTLSMKYASLYGGITGYVIMMIAITFSYLLLSLVVKRVALGVAYALWEAFGILFITLFSVLLFDESLSALKVGGMATLILGVALVKAGVRKNVREAAHAAL</sequence>
<organism evidence="12 13">
    <name type="scientific">Brenneria izadpanahii</name>
    <dbReference type="NCBI Taxonomy" id="2722756"/>
    <lineage>
        <taxon>Bacteria</taxon>
        <taxon>Pseudomonadati</taxon>
        <taxon>Pseudomonadota</taxon>
        <taxon>Gammaproteobacteria</taxon>
        <taxon>Enterobacterales</taxon>
        <taxon>Pectobacteriaceae</taxon>
        <taxon>Brenneria</taxon>
    </lineage>
</organism>
<dbReference type="SUPFAM" id="SSF103481">
    <property type="entry name" value="Multidrug resistance efflux transporter EmrE"/>
    <property type="match status" value="1"/>
</dbReference>
<keyword evidence="8 11" id="KW-1133">Transmembrane helix</keyword>
<reference evidence="12 13" key="1">
    <citation type="submission" date="2020-03" db="EMBL/GenBank/DDBJ databases">
        <authorList>
            <person name="Bakhshi Ganjeh M."/>
        </authorList>
    </citation>
    <scope>NUCLEOTIDE SEQUENCE [LARGE SCALE GENOMIC DNA]</scope>
    <source>
        <strain evidence="13">Iran 50</strain>
    </source>
</reference>
<evidence type="ECO:0000256" key="8">
    <source>
        <dbReference type="ARBA" id="ARBA00022989"/>
    </source>
</evidence>
<gene>
    <name evidence="12" type="primary">mdtJ</name>
    <name evidence="12" type="ORF">HC231_21190</name>
</gene>
<feature type="transmembrane region" description="Helical" evidence="11">
    <location>
        <begin position="54"/>
        <end position="79"/>
    </location>
</feature>
<dbReference type="PANTHER" id="PTHR30561:SF2">
    <property type="entry name" value="SPERMIDINE EXPORT PROTEIN MDTJ"/>
    <property type="match status" value="1"/>
</dbReference>
<evidence type="ECO:0000256" key="3">
    <source>
        <dbReference type="ARBA" id="ARBA00021112"/>
    </source>
</evidence>
<keyword evidence="9 11" id="KW-0472">Membrane</keyword>
<feature type="transmembrane region" description="Helical" evidence="11">
    <location>
        <begin position="85"/>
        <end position="105"/>
    </location>
</feature>
<keyword evidence="4" id="KW-0813">Transport</keyword>
<feature type="transmembrane region" description="Helical" evidence="11">
    <location>
        <begin position="27"/>
        <end position="47"/>
    </location>
</feature>
<dbReference type="PANTHER" id="PTHR30561">
    <property type="entry name" value="SMR FAMILY PROTON-DEPENDENT DRUG EFFLUX TRANSPORTER SUGE"/>
    <property type="match status" value="1"/>
</dbReference>
<evidence type="ECO:0000256" key="7">
    <source>
        <dbReference type="ARBA" id="ARBA00022692"/>
    </source>
</evidence>
<dbReference type="Pfam" id="PF00893">
    <property type="entry name" value="Multi_Drug_Res"/>
    <property type="match status" value="1"/>
</dbReference>
<dbReference type="NCBIfam" id="NF007767">
    <property type="entry name" value="PRK10452.1"/>
    <property type="match status" value="1"/>
</dbReference>
<evidence type="ECO:0000256" key="4">
    <source>
        <dbReference type="ARBA" id="ARBA00022448"/>
    </source>
</evidence>
<evidence type="ECO:0000256" key="9">
    <source>
        <dbReference type="ARBA" id="ARBA00023136"/>
    </source>
</evidence>
<evidence type="ECO:0000256" key="1">
    <source>
        <dbReference type="ARBA" id="ARBA00004429"/>
    </source>
</evidence>
<evidence type="ECO:0000313" key="12">
    <source>
        <dbReference type="EMBL" id="QTF10160.1"/>
    </source>
</evidence>
<evidence type="ECO:0000256" key="2">
    <source>
        <dbReference type="ARBA" id="ARBA00011358"/>
    </source>
</evidence>
<comment type="subunit">
    <text evidence="2">Forms a complex with MdtI.</text>
</comment>
<dbReference type="Gene3D" id="1.10.3730.20">
    <property type="match status" value="1"/>
</dbReference>
<evidence type="ECO:0000256" key="11">
    <source>
        <dbReference type="SAM" id="Phobius"/>
    </source>
</evidence>
<dbReference type="Proteomes" id="UP000671960">
    <property type="component" value="Chromosome"/>
</dbReference>
<comment type="subcellular location">
    <subcellularLocation>
        <location evidence="1">Cell inner membrane</location>
        <topology evidence="1">Multi-pass membrane protein</topology>
    </subcellularLocation>
    <subcellularLocation>
        <location evidence="10">Cell membrane</location>
        <topology evidence="10">Multi-pass membrane protein</topology>
    </subcellularLocation>
</comment>
<comment type="similarity">
    <text evidence="10">Belongs to the drug/metabolite transporter (DMT) superfamily. Small multidrug resistance (SMR) (TC 2.A.7.1) family.</text>
</comment>
<keyword evidence="7 10" id="KW-0812">Transmembrane</keyword>
<keyword evidence="5" id="KW-1003">Cell membrane</keyword>
<dbReference type="InterPro" id="IPR045324">
    <property type="entry name" value="Small_multidrug_res"/>
</dbReference>
<dbReference type="RefSeq" id="WP_208228642.1">
    <property type="nucleotide sequence ID" value="NZ_CP050854.1"/>
</dbReference>
<proteinExistence type="inferred from homology"/>
<evidence type="ECO:0000256" key="10">
    <source>
        <dbReference type="RuleBase" id="RU003942"/>
    </source>
</evidence>